<sequence length="287" mass="32322">MSKRTHGEIDVAKGQASPPVKAAKSSVCEYCSNAFTSRGMGRHQKKCAKKQAHDKAAAKKTRSYKFCILNEAIHEETLSFLGNQTLTKMQMITSDRYQQCEPVLARYCCKCENDNPVIGLRCCRMCISSRTGYGNGRASKREAKHRFGVEQWAFSVLACEAHGQYDRRILEEHMVRMCGSKREWVRYLAKKDIRKKKARATRIQNRKVGAFLYSLAPGFAAFVKAANFKTKDMKVLEQCNERFVALKLEMHKRGLLLRADSAPCKAFTMDGIGSVADIVDTIAGTQI</sequence>
<proteinExistence type="predicted"/>
<dbReference type="OrthoDB" id="90621at2759"/>
<reference evidence="1" key="1">
    <citation type="submission" date="2021-02" db="EMBL/GenBank/DDBJ databases">
        <authorList>
            <person name="Palmer J.M."/>
        </authorList>
    </citation>
    <scope>NUCLEOTIDE SEQUENCE</scope>
    <source>
        <strain evidence="1">SCRP734</strain>
    </source>
</reference>
<gene>
    <name evidence="1" type="ORF">PHYPSEUDO_012366</name>
</gene>
<comment type="caution">
    <text evidence="1">The sequence shown here is derived from an EMBL/GenBank/DDBJ whole genome shotgun (WGS) entry which is preliminary data.</text>
</comment>
<dbReference type="EMBL" id="JAGDFM010000595">
    <property type="protein sequence ID" value="KAG7376966.1"/>
    <property type="molecule type" value="Genomic_DNA"/>
</dbReference>
<accession>A0A8T1V7L4</accession>
<evidence type="ECO:0000313" key="1">
    <source>
        <dbReference type="EMBL" id="KAG7376966.1"/>
    </source>
</evidence>
<dbReference type="Proteomes" id="UP000694044">
    <property type="component" value="Unassembled WGS sequence"/>
</dbReference>
<name>A0A8T1V7L4_9STRA</name>
<dbReference type="AlphaFoldDB" id="A0A8T1V7L4"/>
<evidence type="ECO:0000313" key="2">
    <source>
        <dbReference type="Proteomes" id="UP000694044"/>
    </source>
</evidence>
<organism evidence="1 2">
    <name type="scientific">Phytophthora pseudosyringae</name>
    <dbReference type="NCBI Taxonomy" id="221518"/>
    <lineage>
        <taxon>Eukaryota</taxon>
        <taxon>Sar</taxon>
        <taxon>Stramenopiles</taxon>
        <taxon>Oomycota</taxon>
        <taxon>Peronosporomycetes</taxon>
        <taxon>Peronosporales</taxon>
        <taxon>Peronosporaceae</taxon>
        <taxon>Phytophthora</taxon>
    </lineage>
</organism>
<protein>
    <submittedName>
        <fullName evidence="1">Uncharacterized protein</fullName>
    </submittedName>
</protein>
<keyword evidence="2" id="KW-1185">Reference proteome</keyword>